<evidence type="ECO:0000313" key="3">
    <source>
        <dbReference type="Proteomes" id="UP000783253"/>
    </source>
</evidence>
<keyword evidence="3" id="KW-1185">Reference proteome</keyword>
<dbReference type="EMBL" id="JAIGNK010000003">
    <property type="protein sequence ID" value="MBX7458934.1"/>
    <property type="molecule type" value="Genomic_DNA"/>
</dbReference>
<dbReference type="InterPro" id="IPR025187">
    <property type="entry name" value="DUF4112"/>
</dbReference>
<dbReference type="Pfam" id="PF13430">
    <property type="entry name" value="DUF4112"/>
    <property type="match status" value="1"/>
</dbReference>
<reference evidence="2 3" key="1">
    <citation type="submission" date="2021-08" db="EMBL/GenBank/DDBJ databases">
        <title>Comparative Genomics Analysis of the Genus Qipengyuania Reveals Extensive Genetic Diversity and Metabolic Versatility, Including the Description of Fifteen Novel Species.</title>
        <authorList>
            <person name="Liu Y."/>
        </authorList>
    </citation>
    <scope>NUCLEOTIDE SEQUENCE [LARGE SCALE GENOMIC DNA]</scope>
    <source>
        <strain evidence="2 3">1NDH17</strain>
    </source>
</reference>
<accession>A0ABS7J4E6</accession>
<dbReference type="PANTHER" id="PTHR35519">
    <property type="entry name" value="MEMBRANE PROTEINS"/>
    <property type="match status" value="1"/>
</dbReference>
<gene>
    <name evidence="2" type="ORF">K3152_11810</name>
</gene>
<protein>
    <submittedName>
        <fullName evidence="2">DUF4112 domain-containing protein</fullName>
    </submittedName>
</protein>
<dbReference type="PANTHER" id="PTHR35519:SF2">
    <property type="entry name" value="PH DOMAIN PROTEIN"/>
    <property type="match status" value="1"/>
</dbReference>
<name>A0ABS7J4E6_9SPHN</name>
<feature type="region of interest" description="Disordered" evidence="1">
    <location>
        <begin position="1"/>
        <end position="42"/>
    </location>
</feature>
<organism evidence="2 3">
    <name type="scientific">Qipengyuania polymorpha</name>
    <dbReference type="NCBI Taxonomy" id="2867234"/>
    <lineage>
        <taxon>Bacteria</taxon>
        <taxon>Pseudomonadati</taxon>
        <taxon>Pseudomonadota</taxon>
        <taxon>Alphaproteobacteria</taxon>
        <taxon>Sphingomonadales</taxon>
        <taxon>Erythrobacteraceae</taxon>
        <taxon>Qipengyuania</taxon>
    </lineage>
</organism>
<dbReference type="Proteomes" id="UP000783253">
    <property type="component" value="Unassembled WGS sequence"/>
</dbReference>
<evidence type="ECO:0000313" key="2">
    <source>
        <dbReference type="EMBL" id="MBX7458934.1"/>
    </source>
</evidence>
<evidence type="ECO:0000256" key="1">
    <source>
        <dbReference type="SAM" id="MobiDB-lite"/>
    </source>
</evidence>
<dbReference type="RefSeq" id="WP_221574289.1">
    <property type="nucleotide sequence ID" value="NZ_JAIGNK010000003.1"/>
</dbReference>
<proteinExistence type="predicted"/>
<sequence length="160" mass="17852">MEDKRLTPLEPQTSHNEGFGSQGSTQGSTGPLRFDFPTGNDPQSIRRRIEAMEVILERSMVLPGTNYRIGLDTVVGLVPVLGDIITAAMGSYIVWEARNLGIPKWKLWHMMGRVGFDTALGAVPLVGDAFDLLYRSNTKNLKTIRKHLDKHHPETKVIDQ</sequence>
<comment type="caution">
    <text evidence="2">The sequence shown here is derived from an EMBL/GenBank/DDBJ whole genome shotgun (WGS) entry which is preliminary data.</text>
</comment>